<dbReference type="AlphaFoldDB" id="A0A6P2LYQ7"/>
<organism evidence="1 2">
    <name type="scientific">Burkholderia aenigmatica</name>
    <dbReference type="NCBI Taxonomy" id="2015348"/>
    <lineage>
        <taxon>Bacteria</taxon>
        <taxon>Pseudomonadati</taxon>
        <taxon>Pseudomonadota</taxon>
        <taxon>Betaproteobacteria</taxon>
        <taxon>Burkholderiales</taxon>
        <taxon>Burkholderiaceae</taxon>
        <taxon>Burkholderia</taxon>
        <taxon>Burkholderia cepacia complex</taxon>
    </lineage>
</organism>
<dbReference type="Proteomes" id="UP000494261">
    <property type="component" value="Unassembled WGS sequence"/>
</dbReference>
<evidence type="ECO:0000313" key="1">
    <source>
        <dbReference type="EMBL" id="VWB73372.1"/>
    </source>
</evidence>
<name>A0A6P2LYQ7_9BURK</name>
<gene>
    <name evidence="1" type="ORF">BLA13014_03343</name>
</gene>
<accession>A0A6P2LYQ7</accession>
<evidence type="ECO:0000313" key="2">
    <source>
        <dbReference type="Proteomes" id="UP000494261"/>
    </source>
</evidence>
<dbReference type="EMBL" id="CABVQC010000021">
    <property type="protein sequence ID" value="VWB73372.1"/>
    <property type="molecule type" value="Genomic_DNA"/>
</dbReference>
<proteinExistence type="predicted"/>
<sequence length="224" mass="25601">MGNPARSPRRSGPTACRQHCVRLNAQRIAPTRRQVRSRATRARHECPYEWQPTRRLHRDSLAEAGLLVAHVGSGVLAVRRQGHQQVRWPETRFRSGVYERRTCACRLFLFPVCSIAMRLIGQNFEAERIGLELLFTLAVIADRTVHGRLEAKPHGCNTTRKNGSCHARRDNIDAFNFGVLAFHYFFLHQPLYNRHSDVLILSKCRVICSAIDNAPDIRGESRAR</sequence>
<protein>
    <submittedName>
        <fullName evidence="1">Uncharacterized protein</fullName>
    </submittedName>
</protein>
<reference evidence="1 2" key="1">
    <citation type="submission" date="2019-09" db="EMBL/GenBank/DDBJ databases">
        <authorList>
            <person name="Depoorter E."/>
        </authorList>
    </citation>
    <scope>NUCLEOTIDE SEQUENCE [LARGE SCALE GENOMIC DNA]</scope>
    <source>
        <strain evidence="1">LMG 13014</strain>
    </source>
</reference>